<feature type="coiled-coil region" evidence="11">
    <location>
        <begin position="1336"/>
        <end position="1370"/>
    </location>
</feature>
<feature type="transmembrane region" description="Helical" evidence="13">
    <location>
        <begin position="149"/>
        <end position="167"/>
    </location>
</feature>
<protein>
    <recommendedName>
        <fullName evidence="4">histidine kinase</fullName>
        <ecNumber evidence="4">2.7.13.3</ecNumber>
    </recommendedName>
</protein>
<reference evidence="16" key="1">
    <citation type="submission" date="2021-01" db="EMBL/GenBank/DDBJ databases">
        <authorList>
            <person name="Corre E."/>
            <person name="Pelletier E."/>
            <person name="Niang G."/>
            <person name="Scheremetjew M."/>
            <person name="Finn R."/>
            <person name="Kale V."/>
            <person name="Holt S."/>
            <person name="Cochrane G."/>
            <person name="Meng A."/>
            <person name="Brown T."/>
            <person name="Cohen L."/>
        </authorList>
    </citation>
    <scope>NUCLEOTIDE SEQUENCE</scope>
    <source>
        <strain evidence="16">CCMP219</strain>
    </source>
</reference>
<name>A0A7R9VJ31_9CHLO</name>
<dbReference type="Gene3D" id="3.30.565.10">
    <property type="entry name" value="Histidine kinase-like ATPase, C-terminal domain"/>
    <property type="match status" value="1"/>
</dbReference>
<evidence type="ECO:0000256" key="9">
    <source>
        <dbReference type="ARBA" id="ARBA00023136"/>
    </source>
</evidence>
<dbReference type="SUPFAM" id="SSF81321">
    <property type="entry name" value="Family A G protein-coupled receptor-like"/>
    <property type="match status" value="1"/>
</dbReference>
<evidence type="ECO:0000259" key="15">
    <source>
        <dbReference type="PROSITE" id="PS50110"/>
    </source>
</evidence>
<dbReference type="Pfam" id="PF00072">
    <property type="entry name" value="Response_reg"/>
    <property type="match status" value="1"/>
</dbReference>
<feature type="compositionally biased region" description="Polar residues" evidence="12">
    <location>
        <begin position="1478"/>
        <end position="1490"/>
    </location>
</feature>
<dbReference type="EC" id="2.7.13.3" evidence="4"/>
<feature type="transmembrane region" description="Helical" evidence="13">
    <location>
        <begin position="199"/>
        <end position="219"/>
    </location>
</feature>
<keyword evidence="9 13" id="KW-0472">Membrane</keyword>
<dbReference type="SMART" id="SM00387">
    <property type="entry name" value="HATPase_c"/>
    <property type="match status" value="1"/>
</dbReference>
<comment type="similarity">
    <text evidence="3">Belongs to the archaeal/bacterial/fungal opsin family.</text>
</comment>
<organism evidence="16">
    <name type="scientific">Chlamydomonas euryale</name>
    <dbReference type="NCBI Taxonomy" id="1486919"/>
    <lineage>
        <taxon>Eukaryota</taxon>
        <taxon>Viridiplantae</taxon>
        <taxon>Chlorophyta</taxon>
        <taxon>core chlorophytes</taxon>
        <taxon>Chlorophyceae</taxon>
        <taxon>CS clade</taxon>
        <taxon>Chlamydomonadales</taxon>
        <taxon>Chlamydomonadaceae</taxon>
        <taxon>Chlamydomonas</taxon>
    </lineage>
</organism>
<evidence type="ECO:0000256" key="7">
    <source>
        <dbReference type="ARBA" id="ARBA00022777"/>
    </source>
</evidence>
<keyword evidence="5" id="KW-0808">Transferase</keyword>
<evidence type="ECO:0000256" key="13">
    <source>
        <dbReference type="SAM" id="Phobius"/>
    </source>
</evidence>
<feature type="transmembrane region" description="Helical" evidence="13">
    <location>
        <begin position="174"/>
        <end position="193"/>
    </location>
</feature>
<feature type="modified residue" description="4-aspartylphosphate" evidence="10">
    <location>
        <position position="761"/>
    </location>
</feature>
<feature type="region of interest" description="Disordered" evidence="12">
    <location>
        <begin position="653"/>
        <end position="694"/>
    </location>
</feature>
<dbReference type="Gene3D" id="1.20.1070.10">
    <property type="entry name" value="Rhodopsin 7-helix transmembrane proteins"/>
    <property type="match status" value="1"/>
</dbReference>
<keyword evidence="7" id="KW-0418">Kinase</keyword>
<feature type="compositionally biased region" description="Low complexity" evidence="12">
    <location>
        <begin position="1261"/>
        <end position="1284"/>
    </location>
</feature>
<gene>
    <name evidence="16" type="ORF">CEUR00632_LOCUS13126</name>
</gene>
<dbReference type="InterPro" id="IPR036890">
    <property type="entry name" value="HATPase_C_sf"/>
</dbReference>
<dbReference type="SUPFAM" id="SSF55874">
    <property type="entry name" value="ATPase domain of HSP90 chaperone/DNA topoisomerase II/histidine kinase"/>
    <property type="match status" value="1"/>
</dbReference>
<dbReference type="Pfam" id="PF02518">
    <property type="entry name" value="HATPase_c"/>
    <property type="match status" value="1"/>
</dbReference>
<evidence type="ECO:0000256" key="5">
    <source>
        <dbReference type="ARBA" id="ARBA00022679"/>
    </source>
</evidence>
<feature type="region of interest" description="Disordered" evidence="12">
    <location>
        <begin position="579"/>
        <end position="599"/>
    </location>
</feature>
<dbReference type="InterPro" id="IPR005467">
    <property type="entry name" value="His_kinase_dom"/>
</dbReference>
<dbReference type="InterPro" id="IPR011006">
    <property type="entry name" value="CheY-like_superfamily"/>
</dbReference>
<feature type="region of interest" description="Disordered" evidence="12">
    <location>
        <begin position="1478"/>
        <end position="1511"/>
    </location>
</feature>
<evidence type="ECO:0000256" key="6">
    <source>
        <dbReference type="ARBA" id="ARBA00022692"/>
    </source>
</evidence>
<keyword evidence="8 13" id="KW-1133">Transmembrane helix</keyword>
<feature type="compositionally biased region" description="Polar residues" evidence="12">
    <location>
        <begin position="1499"/>
        <end position="1511"/>
    </location>
</feature>
<dbReference type="EMBL" id="HBEC01028509">
    <property type="protein sequence ID" value="CAD8295682.1"/>
    <property type="molecule type" value="Transcribed_RNA"/>
</dbReference>
<feature type="transmembrane region" description="Helical" evidence="13">
    <location>
        <begin position="108"/>
        <end position="129"/>
    </location>
</feature>
<evidence type="ECO:0000256" key="8">
    <source>
        <dbReference type="ARBA" id="ARBA00022989"/>
    </source>
</evidence>
<evidence type="ECO:0000256" key="11">
    <source>
        <dbReference type="SAM" id="Coils"/>
    </source>
</evidence>
<feature type="transmembrane region" description="Helical" evidence="13">
    <location>
        <begin position="240"/>
        <end position="259"/>
    </location>
</feature>
<sequence>MYKYPVTCYATLPCHAMSCHAISNAICHATPWHTSAATLGSAQNQAGCIQHASIIQSCQELDVICCLHMHSQVPDVLAAIPPAAFGGALIISLLDLRSSLSSRSSVTFKCNVVLSCVMTVAFSTDLLIILGLTPVITAGNMRLFYPLRYIQWAHSTPVMIFMLSMTSQLPMQDVMVAMCFDVCMILTGLASTMSPRLQWRVALALLSFGSFGMVLLHMGKLVLGSSAMSRDSHTHASFNVMLLLTTVVWMLYPLVWLAIEADIISPSAEVMVWFVLEYAAKAMFMSQLWQTNIKTLDERRQQVLEAWENANRSMVVRQLNHLVASKQAMLHMISTELMAPLMGILSTTSGLMRASSAARGRRGSSGRTDNELARIRSYATCVVNLVAGVLDTSRGVGGTGAEVVGGGGSGDGATPVPRAVRLPLVVGNVMRQMMPLVNEEVQLRMEMPDTLPLVGGSHARVSYIFFNLIGYAAKFTHNGHISAKASQDNEGNVRVQISDTGVGRPVGQLSRIFSKDDAGPNNGEVSVAGATQGALPDGTALGLYLVKQALASLGSAVDISRDDKNGAVLAFTLRAALPGAPEDEGEVPLGGTNGEGSGGGMQASTAWLAGGDNRICDNLNGRSDAHTGMSAPLPRLASVDTGSAAGCSATEAVAGSTAAAPGLPAGTNSMEKRRSVSIDAGQLRSSPAAGVNKPPHRLQLGASGMQKLLVLSVDDDRINQVVAEQVLRKEGWDVVKAFDGRQALNYIEDKADALPDVILLDIMMPNMNGYEMLEALRKTYTSAVLPVIMVSAKTREEDAVQALRTGADDYMTKPFKRNELVERIKAHVRSRDMSDIRSLATLAGGCRVLDLQMMHSVDGQQDIAGMIASSEIADLLNSADVITDLLPESDMGAATQMHEGYMAIISVRLFGLERHLAAGATAPPALKSTRGSAAGLPTLSEVDEMDSADRIFDSMDTKLQKVLDANASGSSGGASGGSTGSARFASARTHELLHAVAAAKSALLRALFTNAYGTAGAPARGHEAGSGATQLSRDGFAVVLPLPPPSAAASGANEQGATLLAALAGLNMKSSELRWPDGSSMLLQIAATCCPTRIMQQPVQHSPAGFGADAAALRTQQHTPWPSVLLLSPSPEACLALANCAPAGCMILSDAAHTEQARASNALRCVPWEVPLPSAIGNSSCVLRLYLAEVGNHKKAIALGPTDSHRRAGAAAIALGLLPPPQQGSSNGSGGSGSWMLNMLSLPTLRPRGRTSEDGTSLPRASAAAPSDAAADSSMCGGRSGMPRSMSGSSLANAAGWAGQLGTLCANAAAPASGPAAETASRSVLCGGSGTATADSERLSAQLAASRELVEELRASLSRERRRCDDLMAASLSSATQGVIQQLFAEANAIHTELGVAMAVMRAGGSAPGMSAASLGSSPGLTAMAPAFDSCPNPESFASDALLGITGGMEEATTIAQAPRVATQNASVQGASVVQNVHSPTASPTRNTLDMSGAAGSNDRCSGNSWYHKQW</sequence>
<keyword evidence="6 13" id="KW-0812">Transmembrane</keyword>
<evidence type="ECO:0000256" key="4">
    <source>
        <dbReference type="ARBA" id="ARBA00012438"/>
    </source>
</evidence>
<evidence type="ECO:0000259" key="14">
    <source>
        <dbReference type="PROSITE" id="PS50109"/>
    </source>
</evidence>
<evidence type="ECO:0000256" key="2">
    <source>
        <dbReference type="ARBA" id="ARBA00004141"/>
    </source>
</evidence>
<dbReference type="GO" id="GO:0016020">
    <property type="term" value="C:membrane"/>
    <property type="evidence" value="ECO:0007669"/>
    <property type="project" value="UniProtKB-SubCell"/>
</dbReference>
<dbReference type="PRINTS" id="PR00251">
    <property type="entry name" value="BACTRLOPSIN"/>
</dbReference>
<evidence type="ECO:0000256" key="1">
    <source>
        <dbReference type="ARBA" id="ARBA00000085"/>
    </source>
</evidence>
<dbReference type="SMART" id="SM00448">
    <property type="entry name" value="REC"/>
    <property type="match status" value="1"/>
</dbReference>
<dbReference type="GO" id="GO:0004673">
    <property type="term" value="F:protein histidine kinase activity"/>
    <property type="evidence" value="ECO:0007669"/>
    <property type="project" value="UniProtKB-EC"/>
</dbReference>
<keyword evidence="10" id="KW-0597">Phosphoprotein</keyword>
<dbReference type="Gene3D" id="3.40.50.2300">
    <property type="match status" value="1"/>
</dbReference>
<dbReference type="InterPro" id="IPR001425">
    <property type="entry name" value="Arc/bac/fun_rhodopsins"/>
</dbReference>
<evidence type="ECO:0000256" key="10">
    <source>
        <dbReference type="PROSITE-ProRule" id="PRU00169"/>
    </source>
</evidence>
<dbReference type="InterPro" id="IPR003594">
    <property type="entry name" value="HATPase_dom"/>
</dbReference>
<feature type="region of interest" description="Disordered" evidence="12">
    <location>
        <begin position="1245"/>
        <end position="1284"/>
    </location>
</feature>
<dbReference type="InterPro" id="IPR001789">
    <property type="entry name" value="Sig_transdc_resp-reg_receiver"/>
</dbReference>
<dbReference type="Pfam" id="PF01036">
    <property type="entry name" value="Bac_rhodopsin"/>
    <property type="match status" value="1"/>
</dbReference>
<keyword evidence="11" id="KW-0175">Coiled coil</keyword>
<feature type="domain" description="Histidine kinase" evidence="14">
    <location>
        <begin position="332"/>
        <end position="577"/>
    </location>
</feature>
<proteinExistence type="inferred from homology"/>
<dbReference type="GO" id="GO:0000160">
    <property type="term" value="P:phosphorelay signal transduction system"/>
    <property type="evidence" value="ECO:0007669"/>
    <property type="project" value="InterPro"/>
</dbReference>
<dbReference type="PROSITE" id="PS50110">
    <property type="entry name" value="RESPONSE_REGULATORY"/>
    <property type="match status" value="1"/>
</dbReference>
<dbReference type="SMART" id="SM01021">
    <property type="entry name" value="Bac_rhodopsin"/>
    <property type="match status" value="1"/>
</dbReference>
<comment type="catalytic activity">
    <reaction evidence="1">
        <text>ATP + protein L-histidine = ADP + protein N-phospho-L-histidine.</text>
        <dbReference type="EC" id="2.7.13.3"/>
    </reaction>
</comment>
<evidence type="ECO:0000313" key="16">
    <source>
        <dbReference type="EMBL" id="CAD8295682.1"/>
    </source>
</evidence>
<feature type="domain" description="Response regulatory" evidence="15">
    <location>
        <begin position="709"/>
        <end position="828"/>
    </location>
</feature>
<dbReference type="SUPFAM" id="SSF52172">
    <property type="entry name" value="CheY-like"/>
    <property type="match status" value="1"/>
</dbReference>
<dbReference type="PROSITE" id="PS50109">
    <property type="entry name" value="HIS_KIN"/>
    <property type="match status" value="1"/>
</dbReference>
<evidence type="ECO:0000256" key="12">
    <source>
        <dbReference type="SAM" id="MobiDB-lite"/>
    </source>
</evidence>
<dbReference type="CDD" id="cd17574">
    <property type="entry name" value="REC_OmpR"/>
    <property type="match status" value="1"/>
</dbReference>
<accession>A0A7R9VJ31</accession>
<comment type="subcellular location">
    <subcellularLocation>
        <location evidence="2">Membrane</location>
        <topology evidence="2">Multi-pass membrane protein</topology>
    </subcellularLocation>
</comment>
<dbReference type="PANTHER" id="PTHR43047">
    <property type="entry name" value="TWO-COMPONENT HISTIDINE PROTEIN KINASE"/>
    <property type="match status" value="1"/>
</dbReference>
<dbReference type="PANTHER" id="PTHR43047:SF64">
    <property type="entry name" value="HISTIDINE KINASE CONTAINING CHEY-HOMOLOGOUS RECEIVER DOMAIN AND PAS DOMAIN-RELATED"/>
    <property type="match status" value="1"/>
</dbReference>
<evidence type="ECO:0000256" key="3">
    <source>
        <dbReference type="ARBA" id="ARBA00008130"/>
    </source>
</evidence>